<evidence type="ECO:0000259" key="4">
    <source>
        <dbReference type="PROSITE" id="PS01124"/>
    </source>
</evidence>
<name>A0A173W3Y3_9FIRM</name>
<dbReference type="CDD" id="cd06986">
    <property type="entry name" value="cupin_MmsR-like_N"/>
    <property type="match status" value="1"/>
</dbReference>
<evidence type="ECO:0000313" key="5">
    <source>
        <dbReference type="EMBL" id="GLG85998.1"/>
    </source>
</evidence>
<dbReference type="Gene3D" id="1.10.10.60">
    <property type="entry name" value="Homeodomain-like"/>
    <property type="match status" value="2"/>
</dbReference>
<dbReference type="EMBL" id="BSCI01000003">
    <property type="protein sequence ID" value="GLG85998.1"/>
    <property type="molecule type" value="Genomic_DNA"/>
</dbReference>
<dbReference type="EMBL" id="QSOV01000001">
    <property type="protein sequence ID" value="RGJ26209.1"/>
    <property type="molecule type" value="Genomic_DNA"/>
</dbReference>
<dbReference type="RefSeq" id="WP_008370897.1">
    <property type="nucleotide sequence ID" value="NZ_BSCI01000003.1"/>
</dbReference>
<dbReference type="SUPFAM" id="SSF51215">
    <property type="entry name" value="Regulatory protein AraC"/>
    <property type="match status" value="1"/>
</dbReference>
<keyword evidence="1" id="KW-0805">Transcription regulation</keyword>
<keyword evidence="2" id="KW-0238">DNA-binding</keyword>
<dbReference type="Pfam" id="PF02311">
    <property type="entry name" value="AraC_binding"/>
    <property type="match status" value="1"/>
</dbReference>
<dbReference type="GO" id="GO:0003700">
    <property type="term" value="F:DNA-binding transcription factor activity"/>
    <property type="evidence" value="ECO:0007669"/>
    <property type="project" value="InterPro"/>
</dbReference>
<dbReference type="PANTHER" id="PTHR43280">
    <property type="entry name" value="ARAC-FAMILY TRANSCRIPTIONAL REGULATOR"/>
    <property type="match status" value="1"/>
</dbReference>
<dbReference type="PROSITE" id="PS01124">
    <property type="entry name" value="HTH_ARAC_FAMILY_2"/>
    <property type="match status" value="1"/>
</dbReference>
<protein>
    <submittedName>
        <fullName evidence="6">AraC family transcriptional regulator</fullName>
    </submittedName>
</protein>
<dbReference type="GeneID" id="92823978"/>
<gene>
    <name evidence="5" type="ORF">comes_05430</name>
    <name evidence="6" type="ORF">DXD67_00005</name>
</gene>
<evidence type="ECO:0000256" key="3">
    <source>
        <dbReference type="ARBA" id="ARBA00023163"/>
    </source>
</evidence>
<reference evidence="6 7" key="1">
    <citation type="submission" date="2018-08" db="EMBL/GenBank/DDBJ databases">
        <title>A genome reference for cultivated species of the human gut microbiota.</title>
        <authorList>
            <person name="Zou Y."/>
            <person name="Xue W."/>
            <person name="Luo G."/>
        </authorList>
    </citation>
    <scope>NUCLEOTIDE SEQUENCE [LARGE SCALE GENOMIC DNA]</scope>
    <source>
        <strain evidence="6 7">TM07-19</strain>
    </source>
</reference>
<comment type="caution">
    <text evidence="6">The sequence shown here is derived from an EMBL/GenBank/DDBJ whole genome shotgun (WGS) entry which is preliminary data.</text>
</comment>
<dbReference type="GO" id="GO:0043565">
    <property type="term" value="F:sequence-specific DNA binding"/>
    <property type="evidence" value="ECO:0007669"/>
    <property type="project" value="InterPro"/>
</dbReference>
<dbReference type="Proteomes" id="UP001145109">
    <property type="component" value="Unassembled WGS sequence"/>
</dbReference>
<dbReference type="InterPro" id="IPR009057">
    <property type="entry name" value="Homeodomain-like_sf"/>
</dbReference>
<reference evidence="5" key="2">
    <citation type="submission" date="2022-09" db="EMBL/GenBank/DDBJ databases">
        <title>Draft genome sequence of Coprococcus comes strain 31264.</title>
        <authorList>
            <person name="Atsushi H."/>
            <person name="Moriya O."/>
            <person name="Mitsuo S."/>
        </authorList>
    </citation>
    <scope>NUCLEOTIDE SEQUENCE</scope>
    <source>
        <strain evidence="5">JCM 31264</strain>
    </source>
</reference>
<evidence type="ECO:0000313" key="7">
    <source>
        <dbReference type="Proteomes" id="UP000260655"/>
    </source>
</evidence>
<dbReference type="InterPro" id="IPR003313">
    <property type="entry name" value="AraC-bd"/>
</dbReference>
<proteinExistence type="predicted"/>
<dbReference type="PANTHER" id="PTHR43280:SF30">
    <property type="entry name" value="MMSAB OPERON REGULATORY PROTEIN"/>
    <property type="match status" value="1"/>
</dbReference>
<sequence length="283" mass="32397">MKELMFSVFPSENFVDLGLYQFGYEQCEPAHSFGPAVRNHFLFHYIISGTGILMANDSHGVTQTYHVKSGQGFMIFPGQINTYISDEKLPWEYTWIEFDGLRAKETIELSGLSLDNPIYKATSKDLREILKEELLYIASHGDATPFHLIGHLYLAIDALIRSTSIMQTSKISRLQDFYIHEALSYIEQNFQNDISVENIAAVCGLNRSYFGKIFKDGIGKSPQEFLLNYRMIKAAELLKLTKLSIKDVGNAVGYPNQLHFSRAFKNIYGISPRDWRNQNRLKQ</sequence>
<dbReference type="SMART" id="SM00342">
    <property type="entry name" value="HTH_ARAC"/>
    <property type="match status" value="1"/>
</dbReference>
<dbReference type="PRINTS" id="PR00032">
    <property type="entry name" value="HTHARAC"/>
</dbReference>
<evidence type="ECO:0000256" key="1">
    <source>
        <dbReference type="ARBA" id="ARBA00023015"/>
    </source>
</evidence>
<evidence type="ECO:0000313" key="6">
    <source>
        <dbReference type="EMBL" id="RGJ26209.1"/>
    </source>
</evidence>
<dbReference type="InterPro" id="IPR018062">
    <property type="entry name" value="HTH_AraC-typ_CS"/>
</dbReference>
<reference evidence="5" key="3">
    <citation type="submission" date="2022-11" db="EMBL/GenBank/DDBJ databases">
        <title>Draft genome sequence of Coprococcus comes strain 31264.</title>
        <authorList>
            <person name="Hisatomi A."/>
            <person name="Ohkuma M."/>
            <person name="Sakamoto M."/>
        </authorList>
    </citation>
    <scope>NUCLEOTIDE SEQUENCE</scope>
    <source>
        <strain evidence="5">JCM 31264</strain>
    </source>
</reference>
<keyword evidence="3" id="KW-0804">Transcription</keyword>
<dbReference type="SUPFAM" id="SSF46689">
    <property type="entry name" value="Homeodomain-like"/>
    <property type="match status" value="2"/>
</dbReference>
<dbReference type="InterPro" id="IPR020449">
    <property type="entry name" value="Tscrpt_reg_AraC-type_HTH"/>
</dbReference>
<dbReference type="Pfam" id="PF12833">
    <property type="entry name" value="HTH_18"/>
    <property type="match status" value="1"/>
</dbReference>
<accession>A0A173W3Y3</accession>
<dbReference type="PROSITE" id="PS00041">
    <property type="entry name" value="HTH_ARAC_FAMILY_1"/>
    <property type="match status" value="1"/>
</dbReference>
<dbReference type="InterPro" id="IPR018060">
    <property type="entry name" value="HTH_AraC"/>
</dbReference>
<organism evidence="6 7">
    <name type="scientific">Coprococcus comes</name>
    <dbReference type="NCBI Taxonomy" id="410072"/>
    <lineage>
        <taxon>Bacteria</taxon>
        <taxon>Bacillati</taxon>
        <taxon>Bacillota</taxon>
        <taxon>Clostridia</taxon>
        <taxon>Lachnospirales</taxon>
        <taxon>Lachnospiraceae</taxon>
        <taxon>Coprococcus</taxon>
    </lineage>
</organism>
<evidence type="ECO:0000256" key="2">
    <source>
        <dbReference type="ARBA" id="ARBA00023125"/>
    </source>
</evidence>
<dbReference type="InterPro" id="IPR037923">
    <property type="entry name" value="HTH-like"/>
</dbReference>
<dbReference type="AlphaFoldDB" id="A0A173W3Y3"/>
<feature type="domain" description="HTH araC/xylS-type" evidence="4">
    <location>
        <begin position="180"/>
        <end position="278"/>
    </location>
</feature>
<dbReference type="Proteomes" id="UP000260655">
    <property type="component" value="Unassembled WGS sequence"/>
</dbReference>